<dbReference type="Proteomes" id="UP000184699">
    <property type="component" value="Unassembled WGS sequence"/>
</dbReference>
<dbReference type="EMBL" id="FSRJ01000004">
    <property type="protein sequence ID" value="SIO15842.1"/>
    <property type="molecule type" value="Genomic_DNA"/>
</dbReference>
<evidence type="ECO:0000313" key="3">
    <source>
        <dbReference type="Proteomes" id="UP000184699"/>
    </source>
</evidence>
<feature type="domain" description="Thioredoxin" evidence="1">
    <location>
        <begin position="51"/>
        <end position="122"/>
    </location>
</feature>
<organism evidence="2 3">
    <name type="scientific">Agromyces cerinus subsp. cerinus</name>
    <dbReference type="NCBI Taxonomy" id="232089"/>
    <lineage>
        <taxon>Bacteria</taxon>
        <taxon>Bacillati</taxon>
        <taxon>Actinomycetota</taxon>
        <taxon>Actinomycetes</taxon>
        <taxon>Micrococcales</taxon>
        <taxon>Microbacteriaceae</taxon>
        <taxon>Agromyces</taxon>
    </lineage>
</organism>
<sequence>MDWLPALATGAALLAVATAVGLVWRSRQGVARSGSGDVVRPAELGVAAFGERATLVQFSTEFCARCPATGRLLAQLAGEHDGAAHVEVDLTHRPDLAGRFRVTETPTTLLLDADGAVRARIAGLPRPAAVRERLDDLLRSPHAISG</sequence>
<keyword evidence="3" id="KW-1185">Reference proteome</keyword>
<dbReference type="STRING" id="232089.SAMN05443544_2962"/>
<proteinExistence type="predicted"/>
<dbReference type="InterPro" id="IPR036249">
    <property type="entry name" value="Thioredoxin-like_sf"/>
</dbReference>
<keyword evidence="2" id="KW-0413">Isomerase</keyword>
<name>A0A1N6H7V8_9MICO</name>
<dbReference type="OrthoDB" id="1495530at2"/>
<dbReference type="RefSeq" id="WP_074261127.1">
    <property type="nucleotide sequence ID" value="NZ_FSRJ01000004.1"/>
</dbReference>
<protein>
    <submittedName>
        <fullName evidence="2">Thiol-disulfide isomerase or thioredoxin</fullName>
    </submittedName>
</protein>
<dbReference type="InterPro" id="IPR013766">
    <property type="entry name" value="Thioredoxin_domain"/>
</dbReference>
<dbReference type="Gene3D" id="3.40.30.10">
    <property type="entry name" value="Glutaredoxin"/>
    <property type="match status" value="1"/>
</dbReference>
<reference evidence="3" key="1">
    <citation type="submission" date="2016-11" db="EMBL/GenBank/DDBJ databases">
        <authorList>
            <person name="Varghese N."/>
            <person name="Submissions S."/>
        </authorList>
    </citation>
    <scope>NUCLEOTIDE SEQUENCE [LARGE SCALE GENOMIC DNA]</scope>
    <source>
        <strain evidence="3">DSM 8595</strain>
    </source>
</reference>
<dbReference type="GO" id="GO:0016853">
    <property type="term" value="F:isomerase activity"/>
    <property type="evidence" value="ECO:0007669"/>
    <property type="project" value="UniProtKB-KW"/>
</dbReference>
<evidence type="ECO:0000313" key="2">
    <source>
        <dbReference type="EMBL" id="SIO15842.1"/>
    </source>
</evidence>
<dbReference type="AlphaFoldDB" id="A0A1N6H7V8"/>
<dbReference type="SUPFAM" id="SSF52833">
    <property type="entry name" value="Thioredoxin-like"/>
    <property type="match status" value="1"/>
</dbReference>
<dbReference type="CDD" id="cd02947">
    <property type="entry name" value="TRX_family"/>
    <property type="match status" value="1"/>
</dbReference>
<accession>A0A1N6H7V8</accession>
<gene>
    <name evidence="2" type="ORF">SAMN05443544_2962</name>
</gene>
<dbReference type="Pfam" id="PF00085">
    <property type="entry name" value="Thioredoxin"/>
    <property type="match status" value="1"/>
</dbReference>
<evidence type="ECO:0000259" key="1">
    <source>
        <dbReference type="Pfam" id="PF00085"/>
    </source>
</evidence>